<keyword evidence="1" id="KW-0812">Transmembrane</keyword>
<comment type="caution">
    <text evidence="2">The sequence shown here is derived from an EMBL/GenBank/DDBJ whole genome shotgun (WGS) entry which is preliminary data.</text>
</comment>
<gene>
    <name evidence="2" type="ORF">CKM354_001187900</name>
</gene>
<keyword evidence="1" id="KW-1133">Transmembrane helix</keyword>
<name>A0A9P3CTV3_9PEZI</name>
<evidence type="ECO:0000313" key="2">
    <source>
        <dbReference type="EMBL" id="GIZ48833.1"/>
    </source>
</evidence>
<evidence type="ECO:0000256" key="1">
    <source>
        <dbReference type="SAM" id="Phobius"/>
    </source>
</evidence>
<evidence type="ECO:0000313" key="3">
    <source>
        <dbReference type="Proteomes" id="UP000825890"/>
    </source>
</evidence>
<dbReference type="Proteomes" id="UP000825890">
    <property type="component" value="Unassembled WGS sequence"/>
</dbReference>
<accession>A0A9P3CTV3</accession>
<organism evidence="2 3">
    <name type="scientific">Cercospora kikuchii</name>
    <dbReference type="NCBI Taxonomy" id="84275"/>
    <lineage>
        <taxon>Eukaryota</taxon>
        <taxon>Fungi</taxon>
        <taxon>Dikarya</taxon>
        <taxon>Ascomycota</taxon>
        <taxon>Pezizomycotina</taxon>
        <taxon>Dothideomycetes</taxon>
        <taxon>Dothideomycetidae</taxon>
        <taxon>Mycosphaerellales</taxon>
        <taxon>Mycosphaerellaceae</taxon>
        <taxon>Cercospora</taxon>
    </lineage>
</organism>
<dbReference type="AlphaFoldDB" id="A0A9P3CTV3"/>
<dbReference type="EMBL" id="BOLY01000008">
    <property type="protein sequence ID" value="GIZ48833.1"/>
    <property type="molecule type" value="Genomic_DNA"/>
</dbReference>
<feature type="transmembrane region" description="Helical" evidence="1">
    <location>
        <begin position="61"/>
        <end position="84"/>
    </location>
</feature>
<reference evidence="2 3" key="1">
    <citation type="submission" date="2021-01" db="EMBL/GenBank/DDBJ databases">
        <title>Cercospora kikuchii MAFF 305040 whole genome shotgun sequence.</title>
        <authorList>
            <person name="Kashiwa T."/>
            <person name="Suzuki T."/>
        </authorList>
    </citation>
    <scope>NUCLEOTIDE SEQUENCE [LARGE SCALE GENOMIC DNA]</scope>
    <source>
        <strain evidence="2 3">MAFF 305040</strain>
    </source>
</reference>
<protein>
    <submittedName>
        <fullName evidence="2">Uncharacterized protein</fullName>
    </submittedName>
</protein>
<dbReference type="OrthoDB" id="3641029at2759"/>
<sequence>MAEEHRSLDLTYFEHAIRTRRMDVIRHAADATLNTGTLVARSTPACYELQDHEIVVSRATLIAVITLCSILTICSIVLFSVLLCRKWRRSRQNRSAEVWGRQSFYRHQDNKRVSLARKNVDDEFSRQYRGVLGTVIEIQELGSDESVEMGRGRTGEAWKAQGRELEDEKEKLRPKFVDVELDLERGCDGGVTRKFEVVNGKVRPKGSEGRAQASRMSRVSLFWSEAVGLWMPKRLDR</sequence>
<keyword evidence="3" id="KW-1185">Reference proteome</keyword>
<dbReference type="RefSeq" id="XP_044663320.1">
    <property type="nucleotide sequence ID" value="XM_044807385.1"/>
</dbReference>
<dbReference type="GeneID" id="68297454"/>
<keyword evidence="1" id="KW-0472">Membrane</keyword>
<proteinExistence type="predicted"/>